<gene>
    <name evidence="2" type="ORF">GCM10011322_42120</name>
</gene>
<evidence type="ECO:0000313" key="2">
    <source>
        <dbReference type="EMBL" id="GGK50635.1"/>
    </source>
</evidence>
<sequence>MKTSDEDRDPPTDGSASVSQAVSGNTLLAELLSGMSAEDVYPETATGFAVGAEVLPDRDEREDV</sequence>
<dbReference type="Proteomes" id="UP000600449">
    <property type="component" value="Unassembled WGS sequence"/>
</dbReference>
<accession>A0A917V944</accession>
<proteinExistence type="predicted"/>
<organism evidence="2 3">
    <name type="scientific">Salinarimonas ramus</name>
    <dbReference type="NCBI Taxonomy" id="690164"/>
    <lineage>
        <taxon>Bacteria</taxon>
        <taxon>Pseudomonadati</taxon>
        <taxon>Pseudomonadota</taxon>
        <taxon>Alphaproteobacteria</taxon>
        <taxon>Hyphomicrobiales</taxon>
        <taxon>Salinarimonadaceae</taxon>
        <taxon>Salinarimonas</taxon>
    </lineage>
</organism>
<reference evidence="2 3" key="1">
    <citation type="journal article" date="2014" name="Int. J. Syst. Evol. Microbiol.">
        <title>Complete genome sequence of Corynebacterium casei LMG S-19264T (=DSM 44701T), isolated from a smear-ripened cheese.</title>
        <authorList>
            <consortium name="US DOE Joint Genome Institute (JGI-PGF)"/>
            <person name="Walter F."/>
            <person name="Albersmeier A."/>
            <person name="Kalinowski J."/>
            <person name="Ruckert C."/>
        </authorList>
    </citation>
    <scope>NUCLEOTIDE SEQUENCE [LARGE SCALE GENOMIC DNA]</scope>
    <source>
        <strain evidence="2 3">CGMCC 1.9161</strain>
    </source>
</reference>
<protein>
    <submittedName>
        <fullName evidence="2">Uncharacterized protein</fullName>
    </submittedName>
</protein>
<dbReference type="RefSeq" id="WP_188915250.1">
    <property type="nucleotide sequence ID" value="NZ_BMMF01000015.1"/>
</dbReference>
<dbReference type="AlphaFoldDB" id="A0A917V944"/>
<feature type="region of interest" description="Disordered" evidence="1">
    <location>
        <begin position="1"/>
        <end position="22"/>
    </location>
</feature>
<dbReference type="EMBL" id="BMMF01000015">
    <property type="protein sequence ID" value="GGK50635.1"/>
    <property type="molecule type" value="Genomic_DNA"/>
</dbReference>
<comment type="caution">
    <text evidence="2">The sequence shown here is derived from an EMBL/GenBank/DDBJ whole genome shotgun (WGS) entry which is preliminary data.</text>
</comment>
<evidence type="ECO:0000256" key="1">
    <source>
        <dbReference type="SAM" id="MobiDB-lite"/>
    </source>
</evidence>
<name>A0A917V944_9HYPH</name>
<evidence type="ECO:0000313" key="3">
    <source>
        <dbReference type="Proteomes" id="UP000600449"/>
    </source>
</evidence>
<keyword evidence="3" id="KW-1185">Reference proteome</keyword>